<dbReference type="Pfam" id="PF13365">
    <property type="entry name" value="Trypsin_2"/>
    <property type="match status" value="1"/>
</dbReference>
<keyword evidence="7" id="KW-1185">Reference proteome</keyword>
<name>A0AAD9PLY6_9APIC</name>
<dbReference type="AlphaFoldDB" id="A0AAD9PLY6"/>
<evidence type="ECO:0000256" key="3">
    <source>
        <dbReference type="ARBA" id="ARBA00022801"/>
    </source>
</evidence>
<dbReference type="SUPFAM" id="SSF50156">
    <property type="entry name" value="PDZ domain-like"/>
    <property type="match status" value="1"/>
</dbReference>
<evidence type="ECO:0000256" key="4">
    <source>
        <dbReference type="ARBA" id="ARBA00022825"/>
    </source>
</evidence>
<protein>
    <submittedName>
        <fullName evidence="6">Bifunctional Peptidase S1C/PDZ superfamily/Protease Do-like</fullName>
    </submittedName>
</protein>
<accession>A0AAD9PLY6</accession>
<dbReference type="PANTHER" id="PTHR45980">
    <property type="match status" value="1"/>
</dbReference>
<dbReference type="Gene3D" id="3.20.190.20">
    <property type="match status" value="1"/>
</dbReference>
<evidence type="ECO:0000313" key="6">
    <source>
        <dbReference type="EMBL" id="KAK2197294.1"/>
    </source>
</evidence>
<dbReference type="SUPFAM" id="SSF50494">
    <property type="entry name" value="Trypsin-like serine proteases"/>
    <property type="match status" value="1"/>
</dbReference>
<dbReference type="InterPro" id="IPR041517">
    <property type="entry name" value="DEGP_PDZ"/>
</dbReference>
<evidence type="ECO:0000256" key="2">
    <source>
        <dbReference type="ARBA" id="ARBA00022670"/>
    </source>
</evidence>
<dbReference type="Gene3D" id="2.40.10.120">
    <property type="match status" value="1"/>
</dbReference>
<organism evidence="6 7">
    <name type="scientific">Babesia duncani</name>
    <dbReference type="NCBI Taxonomy" id="323732"/>
    <lineage>
        <taxon>Eukaryota</taxon>
        <taxon>Sar</taxon>
        <taxon>Alveolata</taxon>
        <taxon>Apicomplexa</taxon>
        <taxon>Aconoidasida</taxon>
        <taxon>Piroplasmida</taxon>
        <taxon>Babesiidae</taxon>
        <taxon>Babesia</taxon>
    </lineage>
</organism>
<dbReference type="GO" id="GO:0006508">
    <property type="term" value="P:proteolysis"/>
    <property type="evidence" value="ECO:0007669"/>
    <property type="project" value="UniProtKB-KW"/>
</dbReference>
<dbReference type="KEGG" id="bdw:94334591"/>
<comment type="caution">
    <text evidence="6">The sequence shown here is derived from an EMBL/GenBank/DDBJ whole genome shotgun (WGS) entry which is preliminary data.</text>
</comment>
<keyword evidence="2" id="KW-0645">Protease</keyword>
<dbReference type="Pfam" id="PF17815">
    <property type="entry name" value="PDZ_3"/>
    <property type="match status" value="1"/>
</dbReference>
<comment type="similarity">
    <text evidence="1">Belongs to the peptidase S1C family.</text>
</comment>
<proteinExistence type="inferred from homology"/>
<dbReference type="GO" id="GO:0004252">
    <property type="term" value="F:serine-type endopeptidase activity"/>
    <property type="evidence" value="ECO:0007669"/>
    <property type="project" value="InterPro"/>
</dbReference>
<dbReference type="InterPro" id="IPR036034">
    <property type="entry name" value="PDZ_sf"/>
</dbReference>
<evidence type="ECO:0000259" key="5">
    <source>
        <dbReference type="Pfam" id="PF17815"/>
    </source>
</evidence>
<evidence type="ECO:0000256" key="1">
    <source>
        <dbReference type="ARBA" id="ARBA00010541"/>
    </source>
</evidence>
<gene>
    <name evidence="6" type="ORF">BdWA1_000293</name>
</gene>
<dbReference type="InterPro" id="IPR009003">
    <property type="entry name" value="Peptidase_S1_PA"/>
</dbReference>
<dbReference type="InterPro" id="IPR001940">
    <property type="entry name" value="Peptidase_S1C"/>
</dbReference>
<sequence length="605" mass="68099">MMNVGFHRNKRYISKLINQTSKCSFRKPQDSIECSHSCTIRNTYMLSDGCILNRNIGVRSNYVIPVNGSFRRMKYDSFRFYSSSNIDYSNAESSSNIAANVVDDHISINSEINNGGLGGSLRVEPAFYTPSLKEVFNSIIKIYCDSTDPNYAQPWQMRRQIKSIGSGFVIENRLIVTNAHCVSWQNRCLVRKPNSTAKYPGRIIEIGHDCDLAILTVDDESFWEDLRPLKFGKVPNLHDGVIVVGYPTGGDNLCITSGVVSRVDVTTYVHSQHRLLCAQIDAAINPGNSGGPALKDGKVIGVAFQANEEAQNIGYIIPSCIVEQFLLHIQRFKKYTNFVTIGMTYQLLENPTIKTFLGLNKITCKELPDGISPTGIMICQTDKLLYENPQILKHGDVVLSINGYDVADDGTVHFRDSERVHLAYALTYKFIGEECQMLILRDGKLKEISITLSNPHCLVPLHQWDVMPRYYIYGGLVFVPLTMEYLKDEFGKKFYERAPSSLLNPINDCFGSTKDEEVVILSQILASELTVGYDFRNIILESVNDIKITNLKHMQKLLEDYTSEDFVKFTFEKGVIVVLDGKKVQQNASSILQQHAITSHVSLNL</sequence>
<reference evidence="6" key="1">
    <citation type="journal article" date="2023" name="Nat. Microbiol.">
        <title>Babesia duncani multi-omics identifies virulence factors and drug targets.</title>
        <authorList>
            <person name="Singh P."/>
            <person name="Lonardi S."/>
            <person name="Liang Q."/>
            <person name="Vydyam P."/>
            <person name="Khabirova E."/>
            <person name="Fang T."/>
            <person name="Gihaz S."/>
            <person name="Thekkiniath J."/>
            <person name="Munshi M."/>
            <person name="Abel S."/>
            <person name="Ciampossin L."/>
            <person name="Batugedara G."/>
            <person name="Gupta M."/>
            <person name="Lu X.M."/>
            <person name="Lenz T."/>
            <person name="Chakravarty S."/>
            <person name="Cornillot E."/>
            <person name="Hu Y."/>
            <person name="Ma W."/>
            <person name="Gonzalez L.M."/>
            <person name="Sanchez S."/>
            <person name="Estrada K."/>
            <person name="Sanchez-Flores A."/>
            <person name="Montero E."/>
            <person name="Harb O.S."/>
            <person name="Le Roch K.G."/>
            <person name="Mamoun C.B."/>
        </authorList>
    </citation>
    <scope>NUCLEOTIDE SEQUENCE</scope>
    <source>
        <strain evidence="6">WA1</strain>
    </source>
</reference>
<keyword evidence="3" id="KW-0378">Hydrolase</keyword>
<dbReference type="PRINTS" id="PR00834">
    <property type="entry name" value="PROTEASES2C"/>
</dbReference>
<dbReference type="RefSeq" id="XP_067804136.1">
    <property type="nucleotide sequence ID" value="XM_067945345.1"/>
</dbReference>
<dbReference type="Gene3D" id="2.30.42.10">
    <property type="match status" value="1"/>
</dbReference>
<feature type="domain" description="Protease Do-like PDZ" evidence="5">
    <location>
        <begin position="459"/>
        <end position="602"/>
    </location>
</feature>
<dbReference type="Proteomes" id="UP001214638">
    <property type="component" value="Unassembled WGS sequence"/>
</dbReference>
<dbReference type="PANTHER" id="PTHR45980:SF9">
    <property type="entry name" value="PROTEASE DO-LIKE 10, MITOCHONDRIAL-RELATED"/>
    <property type="match status" value="1"/>
</dbReference>
<dbReference type="InterPro" id="IPR046449">
    <property type="entry name" value="DEGP_PDZ_sf"/>
</dbReference>
<dbReference type="GeneID" id="94334591"/>
<dbReference type="EMBL" id="JALLKP010000001">
    <property type="protein sequence ID" value="KAK2197294.1"/>
    <property type="molecule type" value="Genomic_DNA"/>
</dbReference>
<evidence type="ECO:0000313" key="7">
    <source>
        <dbReference type="Proteomes" id="UP001214638"/>
    </source>
</evidence>
<keyword evidence="4" id="KW-0720">Serine protease</keyword>